<feature type="transmembrane region" description="Helical" evidence="1">
    <location>
        <begin position="96"/>
        <end position="116"/>
    </location>
</feature>
<keyword evidence="1" id="KW-0472">Membrane</keyword>
<feature type="transmembrane region" description="Helical" evidence="1">
    <location>
        <begin position="152"/>
        <end position="174"/>
    </location>
</feature>
<accession>A0A518FZQ9</accession>
<evidence type="ECO:0000313" key="2">
    <source>
        <dbReference type="EMBL" id="QDV21847.1"/>
    </source>
</evidence>
<sequence length="299" mass="32358">MRTQDLLGVFGLPLLSAMLFAVAAIGLKLTSKYCIDIWRTCFVSNITTAILFQPLWWLSSDWPVWHLWWQPAIVAGVYILGQVLTLVSLTRGEISVSAPVLGLKIIFVPIFLWTLSVSTLPATIWAACSLATLAVVLLNYTTESGNRKNIAFSATTAALGAASFALFDVCVQSWSPHWAGGGFLPAIFVFATLFTLALIPMFDARLREIPAAAWPPLWVGSIFIAIQALAIVVSVAFWQQAASTNVVYSTRGLWSLGLIALVGQRFGIPDKGLSRRVFAVRLSGALLLMVAIGMLVSDG</sequence>
<gene>
    <name evidence="2" type="ORF">Q31a_01260</name>
</gene>
<feature type="transmembrane region" description="Helical" evidence="1">
    <location>
        <begin position="6"/>
        <end position="25"/>
    </location>
</feature>
<protein>
    <recommendedName>
        <fullName evidence="4">EamA-like transporter family protein</fullName>
    </recommendedName>
</protein>
<name>A0A518FZQ9_9BACT</name>
<dbReference type="KEGG" id="ahel:Q31a_01260"/>
<reference evidence="2 3" key="1">
    <citation type="submission" date="2019-02" db="EMBL/GenBank/DDBJ databases">
        <title>Deep-cultivation of Planctomycetes and their phenomic and genomic characterization uncovers novel biology.</title>
        <authorList>
            <person name="Wiegand S."/>
            <person name="Jogler M."/>
            <person name="Boedeker C."/>
            <person name="Pinto D."/>
            <person name="Vollmers J."/>
            <person name="Rivas-Marin E."/>
            <person name="Kohn T."/>
            <person name="Peeters S.H."/>
            <person name="Heuer A."/>
            <person name="Rast P."/>
            <person name="Oberbeckmann S."/>
            <person name="Bunk B."/>
            <person name="Jeske O."/>
            <person name="Meyerdierks A."/>
            <person name="Storesund J.E."/>
            <person name="Kallscheuer N."/>
            <person name="Luecker S."/>
            <person name="Lage O.M."/>
            <person name="Pohl T."/>
            <person name="Merkel B.J."/>
            <person name="Hornburger P."/>
            <person name="Mueller R.-W."/>
            <person name="Bruemmer F."/>
            <person name="Labrenz M."/>
            <person name="Spormann A.M."/>
            <person name="Op den Camp H."/>
            <person name="Overmann J."/>
            <person name="Amann R."/>
            <person name="Jetten M.S.M."/>
            <person name="Mascher T."/>
            <person name="Medema M.H."/>
            <person name="Devos D.P."/>
            <person name="Kaster A.-K."/>
            <person name="Ovreas L."/>
            <person name="Rohde M."/>
            <person name="Galperin M.Y."/>
            <person name="Jogler C."/>
        </authorList>
    </citation>
    <scope>NUCLEOTIDE SEQUENCE [LARGE SCALE GENOMIC DNA]</scope>
    <source>
        <strain evidence="2 3">Q31a</strain>
    </source>
</reference>
<dbReference type="AlphaFoldDB" id="A0A518FZQ9"/>
<organism evidence="2 3">
    <name type="scientific">Aureliella helgolandensis</name>
    <dbReference type="NCBI Taxonomy" id="2527968"/>
    <lineage>
        <taxon>Bacteria</taxon>
        <taxon>Pseudomonadati</taxon>
        <taxon>Planctomycetota</taxon>
        <taxon>Planctomycetia</taxon>
        <taxon>Pirellulales</taxon>
        <taxon>Pirellulaceae</taxon>
        <taxon>Aureliella</taxon>
    </lineage>
</organism>
<dbReference type="Proteomes" id="UP000318017">
    <property type="component" value="Chromosome"/>
</dbReference>
<keyword evidence="1" id="KW-1133">Transmembrane helix</keyword>
<evidence type="ECO:0000256" key="1">
    <source>
        <dbReference type="SAM" id="Phobius"/>
    </source>
</evidence>
<proteinExistence type="predicted"/>
<dbReference type="RefSeq" id="WP_145072565.1">
    <property type="nucleotide sequence ID" value="NZ_CP036298.1"/>
</dbReference>
<feature type="transmembrane region" description="Helical" evidence="1">
    <location>
        <begin position="37"/>
        <end position="56"/>
    </location>
</feature>
<dbReference type="OrthoDB" id="259867at2"/>
<keyword evidence="3" id="KW-1185">Reference proteome</keyword>
<evidence type="ECO:0000313" key="3">
    <source>
        <dbReference type="Proteomes" id="UP000318017"/>
    </source>
</evidence>
<keyword evidence="1" id="KW-0812">Transmembrane</keyword>
<evidence type="ECO:0008006" key="4">
    <source>
        <dbReference type="Google" id="ProtNLM"/>
    </source>
</evidence>
<dbReference type="InterPro" id="IPR037185">
    <property type="entry name" value="EmrE-like"/>
</dbReference>
<feature type="transmembrane region" description="Helical" evidence="1">
    <location>
        <begin position="68"/>
        <end position="89"/>
    </location>
</feature>
<feature type="transmembrane region" description="Helical" evidence="1">
    <location>
        <begin position="180"/>
        <end position="202"/>
    </location>
</feature>
<feature type="transmembrane region" description="Helical" evidence="1">
    <location>
        <begin position="122"/>
        <end position="140"/>
    </location>
</feature>
<feature type="transmembrane region" description="Helical" evidence="1">
    <location>
        <begin position="246"/>
        <end position="266"/>
    </location>
</feature>
<feature type="transmembrane region" description="Helical" evidence="1">
    <location>
        <begin position="278"/>
        <end position="296"/>
    </location>
</feature>
<dbReference type="EMBL" id="CP036298">
    <property type="protein sequence ID" value="QDV21847.1"/>
    <property type="molecule type" value="Genomic_DNA"/>
</dbReference>
<feature type="transmembrane region" description="Helical" evidence="1">
    <location>
        <begin position="214"/>
        <end position="240"/>
    </location>
</feature>
<dbReference type="SUPFAM" id="SSF103481">
    <property type="entry name" value="Multidrug resistance efflux transporter EmrE"/>
    <property type="match status" value="1"/>
</dbReference>